<evidence type="ECO:0000313" key="2">
    <source>
        <dbReference type="EMBL" id="MPM08391.1"/>
    </source>
</evidence>
<dbReference type="AlphaFoldDB" id="A0A644WXP9"/>
<sequence>MLPSQRMRLLMGVWLLSAGVVSCADGKEKKEIKEEKKKDNTEEITCYAPMPPKDTAETKNSNVTKSQQFQRSDSKDSGKTTVTRITRNVNSSCYNTQIVHKSDSNEAGK</sequence>
<organism evidence="2">
    <name type="scientific">bioreactor metagenome</name>
    <dbReference type="NCBI Taxonomy" id="1076179"/>
    <lineage>
        <taxon>unclassified sequences</taxon>
        <taxon>metagenomes</taxon>
        <taxon>ecological metagenomes</taxon>
    </lineage>
</organism>
<accession>A0A644WXP9</accession>
<name>A0A644WXP9_9ZZZZ</name>
<protein>
    <submittedName>
        <fullName evidence="2">Uncharacterized protein</fullName>
    </submittedName>
</protein>
<evidence type="ECO:0000256" key="1">
    <source>
        <dbReference type="SAM" id="MobiDB-lite"/>
    </source>
</evidence>
<dbReference type="EMBL" id="VSSQ01001445">
    <property type="protein sequence ID" value="MPM08391.1"/>
    <property type="molecule type" value="Genomic_DNA"/>
</dbReference>
<gene>
    <name evidence="2" type="ORF">SDC9_54703</name>
</gene>
<feature type="region of interest" description="Disordered" evidence="1">
    <location>
        <begin position="26"/>
        <end position="84"/>
    </location>
</feature>
<feature type="compositionally biased region" description="Polar residues" evidence="1">
    <location>
        <begin position="58"/>
        <end position="71"/>
    </location>
</feature>
<dbReference type="PROSITE" id="PS51257">
    <property type="entry name" value="PROKAR_LIPOPROTEIN"/>
    <property type="match status" value="1"/>
</dbReference>
<comment type="caution">
    <text evidence="2">The sequence shown here is derived from an EMBL/GenBank/DDBJ whole genome shotgun (WGS) entry which is preliminary data.</text>
</comment>
<reference evidence="2" key="1">
    <citation type="submission" date="2019-08" db="EMBL/GenBank/DDBJ databases">
        <authorList>
            <person name="Kucharzyk K."/>
            <person name="Murdoch R.W."/>
            <person name="Higgins S."/>
            <person name="Loffler F."/>
        </authorList>
    </citation>
    <scope>NUCLEOTIDE SEQUENCE</scope>
</reference>
<feature type="compositionally biased region" description="Basic and acidic residues" evidence="1">
    <location>
        <begin position="26"/>
        <end position="41"/>
    </location>
</feature>
<proteinExistence type="predicted"/>